<keyword evidence="2" id="KW-1133">Transmembrane helix</keyword>
<dbReference type="Proteomes" id="UP000013966">
    <property type="component" value="Chromosome 1"/>
</dbReference>
<feature type="compositionally biased region" description="Low complexity" evidence="1">
    <location>
        <begin position="164"/>
        <end position="173"/>
    </location>
</feature>
<evidence type="ECO:0000256" key="2">
    <source>
        <dbReference type="SAM" id="Phobius"/>
    </source>
</evidence>
<evidence type="ECO:0000259" key="3">
    <source>
        <dbReference type="Pfam" id="PF05433"/>
    </source>
</evidence>
<accession>R4WRL6</accession>
<organism evidence="4 5">
    <name type="scientific">Caballeronia insecticola</name>
    <dbReference type="NCBI Taxonomy" id="758793"/>
    <lineage>
        <taxon>Bacteria</taxon>
        <taxon>Pseudomonadati</taxon>
        <taxon>Pseudomonadota</taxon>
        <taxon>Betaproteobacteria</taxon>
        <taxon>Burkholderiales</taxon>
        <taxon>Burkholderiaceae</taxon>
        <taxon>Caballeronia</taxon>
    </lineage>
</organism>
<evidence type="ECO:0000313" key="5">
    <source>
        <dbReference type="Proteomes" id="UP000013966"/>
    </source>
</evidence>
<dbReference type="STRING" id="758793.BRPE64_ACDS18310"/>
<dbReference type="PATRIC" id="fig|758793.3.peg.1835"/>
<evidence type="ECO:0000313" key="4">
    <source>
        <dbReference type="EMBL" id="BAN23585.1"/>
    </source>
</evidence>
<dbReference type="GO" id="GO:0019867">
    <property type="term" value="C:outer membrane"/>
    <property type="evidence" value="ECO:0007669"/>
    <property type="project" value="InterPro"/>
</dbReference>
<keyword evidence="5" id="KW-1185">Reference proteome</keyword>
<dbReference type="KEGG" id="buo:BRPE64_ACDS18310"/>
<dbReference type="EMBL" id="AP013058">
    <property type="protein sequence ID" value="BAN23585.1"/>
    <property type="molecule type" value="Genomic_DNA"/>
</dbReference>
<dbReference type="HOGENOM" id="CLU_090265_1_0_4"/>
<protein>
    <submittedName>
        <fullName evidence="4">Putative membrane protein</fullName>
    </submittedName>
</protein>
<reference evidence="4 5" key="1">
    <citation type="journal article" date="2013" name="Genome Announc.">
        <title>Complete Genome Sequence of Burkholderia sp. Strain RPE64, Bacterial Symbiont of the Bean Bug Riptortus pedestris.</title>
        <authorList>
            <person name="Shibata T.F."/>
            <person name="Maeda T."/>
            <person name="Nikoh N."/>
            <person name="Yamaguchi K."/>
            <person name="Oshima K."/>
            <person name="Hattori M."/>
            <person name="Nishiyama T."/>
            <person name="Hasebe M."/>
            <person name="Fukatsu T."/>
            <person name="Kikuchi Y."/>
            <person name="Shigenobu S."/>
        </authorList>
    </citation>
    <scope>NUCLEOTIDE SEQUENCE [LARGE SCALE GENOMIC DNA]</scope>
</reference>
<dbReference type="InterPro" id="IPR008816">
    <property type="entry name" value="Gly_zipper_2TM_dom"/>
</dbReference>
<keyword evidence="2" id="KW-0812">Transmembrane</keyword>
<reference evidence="4 5" key="2">
    <citation type="journal article" date="2018" name="Int. J. Syst. Evol. Microbiol.">
        <title>Burkholderia insecticola sp. nov., a gut symbiotic bacterium of the bean bug Riptortus pedestris.</title>
        <authorList>
            <person name="Takeshita K."/>
            <person name="Tamaki H."/>
            <person name="Ohbayashi T."/>
            <person name="Meng X.-Y."/>
            <person name="Sone T."/>
            <person name="Mitani Y."/>
            <person name="Peeters C."/>
            <person name="Kikuchi Y."/>
            <person name="Vandamme P."/>
        </authorList>
    </citation>
    <scope>NUCLEOTIDE SEQUENCE [LARGE SCALE GENOMIC DNA]</scope>
    <source>
        <strain evidence="4">RPE64</strain>
    </source>
</reference>
<dbReference type="Pfam" id="PF05433">
    <property type="entry name" value="Rick_17kDa_Anti"/>
    <property type="match status" value="1"/>
</dbReference>
<keyword evidence="2" id="KW-0472">Membrane</keyword>
<gene>
    <name evidence="4" type="ORF">BRPE64_ACDS18310</name>
</gene>
<feature type="compositionally biased region" description="Low complexity" evidence="1">
    <location>
        <begin position="10"/>
        <end position="19"/>
    </location>
</feature>
<feature type="region of interest" description="Disordered" evidence="1">
    <location>
        <begin position="86"/>
        <end position="122"/>
    </location>
</feature>
<feature type="transmembrane region" description="Helical" evidence="2">
    <location>
        <begin position="59"/>
        <end position="82"/>
    </location>
</feature>
<feature type="region of interest" description="Disordered" evidence="1">
    <location>
        <begin position="148"/>
        <end position="175"/>
    </location>
</feature>
<feature type="domain" description="Glycine zipper 2TM" evidence="3">
    <location>
        <begin position="199"/>
        <end position="239"/>
    </location>
</feature>
<feature type="region of interest" description="Disordered" evidence="1">
    <location>
        <begin position="1"/>
        <end position="57"/>
    </location>
</feature>
<name>R4WRL6_9BURK</name>
<feature type="compositionally biased region" description="Polar residues" evidence="1">
    <location>
        <begin position="38"/>
        <end position="53"/>
    </location>
</feature>
<feature type="compositionally biased region" description="Low complexity" evidence="1">
    <location>
        <begin position="90"/>
        <end position="122"/>
    </location>
</feature>
<evidence type="ECO:0000256" key="1">
    <source>
        <dbReference type="SAM" id="MobiDB-lite"/>
    </source>
</evidence>
<sequence length="287" mass="29612">MLQPEKAENSDFSENSFDSSRQRRFASEGESEMDNGTHKLSTSPSSGGAQPQQRRLHPLVATAAGAVIVASLVATAAMTGLFPKASSNGAQNPQTQTAAVAQQPVVDSAAPSPAQQSTAAQQAQQQAAQQAAQQQAAQQQAAQQAAQQQAQQAQQAPAQPQPAQPSYAQQPPQHQNYCSTCGTVEAISAVKQEGHGTGIGAVGGAVAGGVVGNQFGRGGGRTAMTLLGALGGGLAGNSVEKHLRSETDYSVRVRMENGKTRYFTYKNPPPFAQGQRVHISNGTLVAG</sequence>
<feature type="compositionally biased region" description="Low complexity" evidence="1">
    <location>
        <begin position="148"/>
        <end position="158"/>
    </location>
</feature>
<proteinExistence type="predicted"/>
<dbReference type="AlphaFoldDB" id="R4WRL6"/>